<sequence>MNAEGREVPHRQRLQTPVHIPAEPLLSLPSTPKALAPFPSPDHSLPPGSEAAGESKIPVEFRALERPSGGHEISDPAPAGLTGRAGTAQRNPGTTRTPLLGPHLWKLRPSSRTTIQQLGRTVSSASKSRTYSNLLLAMARPRRPRGEPGAQPAAMAAAARQQRSMAGAEAEGAAPGPSGRPGAALGGAGGRSAGRFRHRPPWRLRGAEPGPAARAPRSERAEQRARDGRSGRPQRWARDGTARWSRRGCVKVDKIDAPSGSLCEPGNAPQDQNIPVLFQSLPPMSHVQLQGPLPSQQMHGTPVPVKQVAVQLQPLHLQRPKIETKNVPLTVLPSDSGMPDTPFSKTKSGRVKRPMNAFMVWARIHRPAVAKANPGANNAEISVQLGLEWSKLTEEQKQPYYEEANKIKLRHREEFPGWVYQPDRKKGSLPPRSAAFLGTSQSTITTNPAGTLPFSSPTYSFVNSSGKNSTGRESPAIRLTASSIQHTMPMTLFQTTAASTTSVAVAVPTLPLRPVVSSQHFAGPAQTEAFVSPGLNFSLKRPAPIFAESFGNRNPSNISSTSGRFSVSNSEIPGIPVFPRGIALPQATPFIPSPAYVSAPIGQPAGLFGGTPQFPCCQPSFIPGPRCFPSSTFPLRAPFGYGNFSSSVPQCFGFYEERNQRQEVIFSTVDEDYHFRAYSEERLCENQRVCRNPEIVSCQSTCGEERVLSPLPQLDVEVVEEVLPSPPSSPSSTYIVNVTDSDEEEEVKFFQVL</sequence>
<feature type="domain" description="HMG box" evidence="14">
    <location>
        <begin position="351"/>
        <end position="419"/>
    </location>
</feature>
<reference evidence="15" key="3">
    <citation type="submission" date="2025-09" db="UniProtKB">
        <authorList>
            <consortium name="Ensembl"/>
        </authorList>
    </citation>
    <scope>IDENTIFICATION</scope>
</reference>
<keyword evidence="2" id="KW-0963">Cytoplasm</keyword>
<feature type="compositionally biased region" description="Basic and acidic residues" evidence="13">
    <location>
        <begin position="1"/>
        <end position="10"/>
    </location>
</feature>
<dbReference type="SUPFAM" id="SSF47095">
    <property type="entry name" value="HMG-box"/>
    <property type="match status" value="1"/>
</dbReference>
<evidence type="ECO:0000256" key="10">
    <source>
        <dbReference type="ARBA" id="ARBA00063959"/>
    </source>
</evidence>
<evidence type="ECO:0000256" key="4">
    <source>
        <dbReference type="ARBA" id="ARBA00023015"/>
    </source>
</evidence>
<dbReference type="GO" id="GO:0000978">
    <property type="term" value="F:RNA polymerase II cis-regulatory region sequence-specific DNA binding"/>
    <property type="evidence" value="ECO:0007669"/>
    <property type="project" value="Ensembl"/>
</dbReference>
<dbReference type="Proteomes" id="UP000007754">
    <property type="component" value="Chromosome 13"/>
</dbReference>
<keyword evidence="5 12" id="KW-0238">DNA-binding</keyword>
<dbReference type="SMART" id="SM00398">
    <property type="entry name" value="HMG"/>
    <property type="match status" value="1"/>
</dbReference>
<comment type="function">
    <text evidence="9">Acts both as a transcriptional activator and a repressor. Binds to the DNA sequence 5'-ACAAT-3' and shows a preference for guanine residues surrounding this core motif. Binds to its own promoter and activates its own transcription. Required to activate the expression of postmeiotic genes involved in spermiogenesis. Binds to the promoter region of CTNNB1 and represses its transcription which leads to inhibition of Wnt signaling. Also inhibits Wnt signaling by binding to the CTNNB1 protein, preventing interaction of CTNNB1 with TCF7L2/TCF4.</text>
</comment>
<dbReference type="GO" id="GO:0031960">
    <property type="term" value="P:response to corticosteroid"/>
    <property type="evidence" value="ECO:0007669"/>
    <property type="project" value="Ensembl"/>
</dbReference>
<evidence type="ECO:0000256" key="6">
    <source>
        <dbReference type="ARBA" id="ARBA00023159"/>
    </source>
</evidence>
<dbReference type="Ensembl" id="ENSTGUT00000000641.2">
    <property type="protein sequence ID" value="ENSTGUP00000000630.2"/>
    <property type="gene ID" value="ENSTGUG00000000620.2"/>
</dbReference>
<dbReference type="InterPro" id="IPR036910">
    <property type="entry name" value="HMG_box_dom_sf"/>
</dbReference>
<evidence type="ECO:0000256" key="5">
    <source>
        <dbReference type="ARBA" id="ARBA00023125"/>
    </source>
</evidence>
<evidence type="ECO:0000256" key="8">
    <source>
        <dbReference type="ARBA" id="ARBA00023242"/>
    </source>
</evidence>
<feature type="compositionally biased region" description="Polar residues" evidence="13">
    <location>
        <begin position="88"/>
        <end position="97"/>
    </location>
</feature>
<reference evidence="15" key="2">
    <citation type="submission" date="2025-08" db="UniProtKB">
        <authorList>
            <consortium name="Ensembl"/>
        </authorList>
    </citation>
    <scope>IDENTIFICATION</scope>
</reference>
<evidence type="ECO:0000313" key="16">
    <source>
        <dbReference type="Proteomes" id="UP000007754"/>
    </source>
</evidence>
<dbReference type="PROSITE" id="PS50118">
    <property type="entry name" value="HMG_BOX_2"/>
    <property type="match status" value="1"/>
</dbReference>
<dbReference type="FunFam" id="1.10.30.10:FF:000027">
    <property type="entry name" value="Transcription factor SOX-30"/>
    <property type="match status" value="1"/>
</dbReference>
<dbReference type="InParanoid" id="H0YQS3"/>
<feature type="compositionally biased region" description="Basic and acidic residues" evidence="13">
    <location>
        <begin position="216"/>
        <end position="241"/>
    </location>
</feature>
<evidence type="ECO:0000256" key="9">
    <source>
        <dbReference type="ARBA" id="ARBA00054217"/>
    </source>
</evidence>
<keyword evidence="16" id="KW-1185">Reference proteome</keyword>
<dbReference type="STRING" id="59729.ENSTGUP00000000630"/>
<feature type="compositionally biased region" description="Low complexity" evidence="13">
    <location>
        <begin position="147"/>
        <end position="183"/>
    </location>
</feature>
<dbReference type="CDD" id="cd22033">
    <property type="entry name" value="HMG-box_SoxH_SOX30"/>
    <property type="match status" value="1"/>
</dbReference>
<dbReference type="GO" id="GO:0030178">
    <property type="term" value="P:negative regulation of Wnt signaling pathway"/>
    <property type="evidence" value="ECO:0007669"/>
    <property type="project" value="Ensembl"/>
</dbReference>
<dbReference type="GO" id="GO:0005829">
    <property type="term" value="C:cytosol"/>
    <property type="evidence" value="ECO:0007669"/>
    <property type="project" value="Ensembl"/>
</dbReference>
<proteinExistence type="predicted"/>
<dbReference type="GO" id="GO:0001227">
    <property type="term" value="F:DNA-binding transcription repressor activity, RNA polymerase II-specific"/>
    <property type="evidence" value="ECO:0007669"/>
    <property type="project" value="Ensembl"/>
</dbReference>
<reference evidence="15 16" key="1">
    <citation type="journal article" date="2010" name="Nature">
        <title>The genome of a songbird.</title>
        <authorList>
            <person name="Warren W.C."/>
            <person name="Clayton D.F."/>
            <person name="Ellegren H."/>
            <person name="Arnold A.P."/>
            <person name="Hillier L.W."/>
            <person name="Kunstner A."/>
            <person name="Searle S."/>
            <person name="White S."/>
            <person name="Vilella A.J."/>
            <person name="Fairley S."/>
            <person name="Heger A."/>
            <person name="Kong L."/>
            <person name="Ponting C.P."/>
            <person name="Jarvis E.D."/>
            <person name="Mello C.V."/>
            <person name="Minx P."/>
            <person name="Lovell P."/>
            <person name="Velho T.A."/>
            <person name="Ferris M."/>
            <person name="Balakrishnan C.N."/>
            <person name="Sinha S."/>
            <person name="Blatti C."/>
            <person name="London S.E."/>
            <person name="Li Y."/>
            <person name="Lin Y.C."/>
            <person name="George J."/>
            <person name="Sweedler J."/>
            <person name="Southey B."/>
            <person name="Gunaratne P."/>
            <person name="Watson M."/>
            <person name="Nam K."/>
            <person name="Backstrom N."/>
            <person name="Smeds L."/>
            <person name="Nabholz B."/>
            <person name="Itoh Y."/>
            <person name="Whitney O."/>
            <person name="Pfenning A.R."/>
            <person name="Howard J."/>
            <person name="Volker M."/>
            <person name="Skinner B.M."/>
            <person name="Griffin D.K."/>
            <person name="Ye L."/>
            <person name="McLaren W.M."/>
            <person name="Flicek P."/>
            <person name="Quesada V."/>
            <person name="Velasco G."/>
            <person name="Lopez-Otin C."/>
            <person name="Puente X.S."/>
            <person name="Olender T."/>
            <person name="Lancet D."/>
            <person name="Smit A.F."/>
            <person name="Hubley R."/>
            <person name="Konkel M.K."/>
            <person name="Walker J.A."/>
            <person name="Batzer M.A."/>
            <person name="Gu W."/>
            <person name="Pollock D.D."/>
            <person name="Chen L."/>
            <person name="Cheng Z."/>
            <person name="Eichler E.E."/>
            <person name="Stapley J."/>
            <person name="Slate J."/>
            <person name="Ekblom R."/>
            <person name="Birkhead T."/>
            <person name="Burke T."/>
            <person name="Burt D."/>
            <person name="Scharff C."/>
            <person name="Adam I."/>
            <person name="Richard H."/>
            <person name="Sultan M."/>
            <person name="Soldatov A."/>
            <person name="Lehrach H."/>
            <person name="Edwards S.V."/>
            <person name="Yang S.P."/>
            <person name="Li X."/>
            <person name="Graves T."/>
            <person name="Fulton L."/>
            <person name="Nelson J."/>
            <person name="Chinwalla A."/>
            <person name="Hou S."/>
            <person name="Mardis E.R."/>
            <person name="Wilson R.K."/>
        </authorList>
    </citation>
    <scope>NUCLEOTIDE SEQUENCE [LARGE SCALE GENOMIC DNA]</scope>
</reference>
<evidence type="ECO:0000256" key="2">
    <source>
        <dbReference type="ARBA" id="ARBA00022490"/>
    </source>
</evidence>
<dbReference type="InterPro" id="IPR009071">
    <property type="entry name" value="HMG_box_dom"/>
</dbReference>
<keyword evidence="7" id="KW-0804">Transcription</keyword>
<dbReference type="InterPro" id="IPR052856">
    <property type="entry name" value="SOX30_TF"/>
</dbReference>
<organism evidence="15 16">
    <name type="scientific">Taeniopygia guttata</name>
    <name type="common">Zebra finch</name>
    <name type="synonym">Poephila guttata</name>
    <dbReference type="NCBI Taxonomy" id="59729"/>
    <lineage>
        <taxon>Eukaryota</taxon>
        <taxon>Metazoa</taxon>
        <taxon>Chordata</taxon>
        <taxon>Craniata</taxon>
        <taxon>Vertebrata</taxon>
        <taxon>Euteleostomi</taxon>
        <taxon>Archelosauria</taxon>
        <taxon>Archosauria</taxon>
        <taxon>Dinosauria</taxon>
        <taxon>Saurischia</taxon>
        <taxon>Theropoda</taxon>
        <taxon>Coelurosauria</taxon>
        <taxon>Aves</taxon>
        <taxon>Neognathae</taxon>
        <taxon>Neoaves</taxon>
        <taxon>Telluraves</taxon>
        <taxon>Australaves</taxon>
        <taxon>Passeriformes</taxon>
        <taxon>Passeroidea</taxon>
        <taxon>Estrildidae</taxon>
        <taxon>Estrildinae</taxon>
        <taxon>Taeniopygia</taxon>
    </lineage>
</organism>
<keyword evidence="4" id="KW-0805">Transcription regulation</keyword>
<dbReference type="AlphaFoldDB" id="H0YQS3"/>
<dbReference type="GO" id="GO:0008013">
    <property type="term" value="F:beta-catenin binding"/>
    <property type="evidence" value="ECO:0007669"/>
    <property type="project" value="Ensembl"/>
</dbReference>
<dbReference type="GO" id="GO:0001228">
    <property type="term" value="F:DNA-binding transcription activator activity, RNA polymerase II-specific"/>
    <property type="evidence" value="ECO:0007669"/>
    <property type="project" value="Ensembl"/>
</dbReference>
<comment type="subunit">
    <text evidence="10">Interacts with CTNNB1, competitively inhibiting CTNNB1-TCF7L2/TCF4 interaction.</text>
</comment>
<feature type="DNA-binding region" description="HMG box" evidence="12">
    <location>
        <begin position="351"/>
        <end position="419"/>
    </location>
</feature>
<accession>H0YQS3</accession>
<dbReference type="GO" id="GO:0120211">
    <property type="term" value="P:proacrosomal vesicle fusion"/>
    <property type="evidence" value="ECO:0007669"/>
    <property type="project" value="Ensembl"/>
</dbReference>
<keyword evidence="8 12" id="KW-0539">Nucleus</keyword>
<feature type="compositionally biased region" description="Basic and acidic residues" evidence="13">
    <location>
        <begin position="57"/>
        <end position="74"/>
    </location>
</feature>
<feature type="region of interest" description="Disordered" evidence="13">
    <location>
        <begin position="329"/>
        <end position="349"/>
    </location>
</feature>
<dbReference type="PANTHER" id="PTHR47279">
    <property type="entry name" value="TRANSCRIPTION FACTOR SOX-30"/>
    <property type="match status" value="1"/>
</dbReference>
<evidence type="ECO:0000313" key="15">
    <source>
        <dbReference type="Ensembl" id="ENSTGUP00000000630.2"/>
    </source>
</evidence>
<feature type="region of interest" description="Disordered" evidence="13">
    <location>
        <begin position="139"/>
        <end position="243"/>
    </location>
</feature>
<dbReference type="GeneTree" id="ENSGT00940000161042"/>
<keyword evidence="3" id="KW-0678">Repressor</keyword>
<dbReference type="PANTHER" id="PTHR47279:SF1">
    <property type="entry name" value="TRANSCRIPTION FACTOR SOX-30"/>
    <property type="match status" value="1"/>
</dbReference>
<evidence type="ECO:0000259" key="14">
    <source>
        <dbReference type="PROSITE" id="PS50118"/>
    </source>
</evidence>
<evidence type="ECO:0000256" key="7">
    <source>
        <dbReference type="ARBA" id="ARBA00023163"/>
    </source>
</evidence>
<dbReference type="Gene3D" id="1.10.30.10">
    <property type="entry name" value="High mobility group box domain"/>
    <property type="match status" value="1"/>
</dbReference>
<dbReference type="GO" id="GO:0005654">
    <property type="term" value="C:nucleoplasm"/>
    <property type="evidence" value="ECO:0007669"/>
    <property type="project" value="Ensembl"/>
</dbReference>
<feature type="region of interest" description="Disordered" evidence="13">
    <location>
        <begin position="1"/>
        <end position="104"/>
    </location>
</feature>
<evidence type="ECO:0000256" key="3">
    <source>
        <dbReference type="ARBA" id="ARBA00022491"/>
    </source>
</evidence>
<name>H0YQS3_TAEGU</name>
<dbReference type="Pfam" id="PF00505">
    <property type="entry name" value="HMG_box"/>
    <property type="match status" value="1"/>
</dbReference>
<evidence type="ECO:0000256" key="1">
    <source>
        <dbReference type="ARBA" id="ARBA00004496"/>
    </source>
</evidence>
<protein>
    <recommendedName>
        <fullName evidence="11">Transcription factor SOX-30</fullName>
    </recommendedName>
</protein>
<dbReference type="GO" id="GO:0010369">
    <property type="term" value="C:chromocenter"/>
    <property type="evidence" value="ECO:0007669"/>
    <property type="project" value="Ensembl"/>
</dbReference>
<dbReference type="HOGENOM" id="CLU_562104_0_0_1"/>
<evidence type="ECO:0000256" key="13">
    <source>
        <dbReference type="SAM" id="MobiDB-lite"/>
    </source>
</evidence>
<evidence type="ECO:0000256" key="11">
    <source>
        <dbReference type="ARBA" id="ARBA00070331"/>
    </source>
</evidence>
<evidence type="ECO:0000256" key="12">
    <source>
        <dbReference type="PROSITE-ProRule" id="PRU00267"/>
    </source>
</evidence>
<dbReference type="OMA" id="FIPSPAY"/>
<comment type="subcellular location">
    <subcellularLocation>
        <location evidence="1">Cytoplasm</location>
    </subcellularLocation>
</comment>
<keyword evidence="6" id="KW-0010">Activator</keyword>